<dbReference type="EMBL" id="JASUXU010000026">
    <property type="protein sequence ID" value="KAK0320328.1"/>
    <property type="molecule type" value="Genomic_DNA"/>
</dbReference>
<feature type="transmembrane region" description="Helical" evidence="2">
    <location>
        <begin position="48"/>
        <end position="69"/>
    </location>
</feature>
<reference evidence="3" key="1">
    <citation type="submission" date="2021-12" db="EMBL/GenBank/DDBJ databases">
        <title>Black yeast isolated from Biological Soil Crust.</title>
        <authorList>
            <person name="Kurbessoian T."/>
        </authorList>
    </citation>
    <scope>NUCLEOTIDE SEQUENCE</scope>
    <source>
        <strain evidence="3">CCFEE 5208</strain>
    </source>
</reference>
<feature type="compositionally biased region" description="Basic and acidic residues" evidence="1">
    <location>
        <begin position="195"/>
        <end position="205"/>
    </location>
</feature>
<accession>A0AAN6J7M2</accession>
<name>A0AAN6J7M2_9PEZI</name>
<sequence>MCSPQPLIVALWAPFIIPVLLIVTVLTSKLVSKYGLAALHFISTLKPAGTTLLQFALIGCCITSMVYQAKAVWDYHPAFSYDVLVHSSASVYTVVGMITIGVFAIYIVEAVAVGDPLRSGADLLNLRPLSFAFLRGVHPWWTKPEAGDSPATPIKLAALDEDAADDATDEGDATDGTDADEDYEDTLVTDATEDGEFHELRKADFEGWGPKPQ</sequence>
<keyword evidence="2" id="KW-0472">Membrane</keyword>
<keyword evidence="2" id="KW-1133">Transmembrane helix</keyword>
<keyword evidence="2" id="KW-0812">Transmembrane</keyword>
<protein>
    <submittedName>
        <fullName evidence="3">Uncharacterized protein</fullName>
    </submittedName>
</protein>
<proteinExistence type="predicted"/>
<evidence type="ECO:0000313" key="4">
    <source>
        <dbReference type="Proteomes" id="UP001168146"/>
    </source>
</evidence>
<comment type="caution">
    <text evidence="3">The sequence shown here is derived from an EMBL/GenBank/DDBJ whole genome shotgun (WGS) entry which is preliminary data.</text>
</comment>
<evidence type="ECO:0000313" key="3">
    <source>
        <dbReference type="EMBL" id="KAK0320328.1"/>
    </source>
</evidence>
<dbReference type="Proteomes" id="UP001168146">
    <property type="component" value="Unassembled WGS sequence"/>
</dbReference>
<feature type="transmembrane region" description="Helical" evidence="2">
    <location>
        <begin position="89"/>
        <end position="108"/>
    </location>
</feature>
<dbReference type="AlphaFoldDB" id="A0AAN6J7M2"/>
<evidence type="ECO:0000256" key="1">
    <source>
        <dbReference type="SAM" id="MobiDB-lite"/>
    </source>
</evidence>
<gene>
    <name evidence="3" type="ORF">LTR82_008845</name>
</gene>
<feature type="compositionally biased region" description="Acidic residues" evidence="1">
    <location>
        <begin position="159"/>
        <end position="194"/>
    </location>
</feature>
<organism evidence="3 4">
    <name type="scientific">Friedmanniomyces endolithicus</name>
    <dbReference type="NCBI Taxonomy" id="329885"/>
    <lineage>
        <taxon>Eukaryota</taxon>
        <taxon>Fungi</taxon>
        <taxon>Dikarya</taxon>
        <taxon>Ascomycota</taxon>
        <taxon>Pezizomycotina</taxon>
        <taxon>Dothideomycetes</taxon>
        <taxon>Dothideomycetidae</taxon>
        <taxon>Mycosphaerellales</taxon>
        <taxon>Teratosphaeriaceae</taxon>
        <taxon>Friedmanniomyces</taxon>
    </lineage>
</organism>
<evidence type="ECO:0000256" key="2">
    <source>
        <dbReference type="SAM" id="Phobius"/>
    </source>
</evidence>
<feature type="transmembrane region" description="Helical" evidence="2">
    <location>
        <begin position="6"/>
        <end position="27"/>
    </location>
</feature>
<feature type="region of interest" description="Disordered" evidence="1">
    <location>
        <begin position="159"/>
        <end position="213"/>
    </location>
</feature>